<feature type="compositionally biased region" description="Acidic residues" evidence="1">
    <location>
        <begin position="197"/>
        <end position="214"/>
    </location>
</feature>
<proteinExistence type="predicted"/>
<gene>
    <name evidence="2" type="ORF">GSI_07192</name>
</gene>
<reference evidence="2 3" key="1">
    <citation type="journal article" date="2015" name="Sci. Rep.">
        <title>Chromosome-level genome map provides insights into diverse defense mechanisms in the medicinal fungus Ganoderma sinense.</title>
        <authorList>
            <person name="Zhu Y."/>
            <person name="Xu J."/>
            <person name="Sun C."/>
            <person name="Zhou S."/>
            <person name="Xu H."/>
            <person name="Nelson D.R."/>
            <person name="Qian J."/>
            <person name="Song J."/>
            <person name="Luo H."/>
            <person name="Xiang L."/>
            <person name="Li Y."/>
            <person name="Xu Z."/>
            <person name="Ji A."/>
            <person name="Wang L."/>
            <person name="Lu S."/>
            <person name="Hayward A."/>
            <person name="Sun W."/>
            <person name="Li X."/>
            <person name="Schwartz D.C."/>
            <person name="Wang Y."/>
            <person name="Chen S."/>
        </authorList>
    </citation>
    <scope>NUCLEOTIDE SEQUENCE [LARGE SCALE GENOMIC DNA]</scope>
    <source>
        <strain evidence="2 3">ZZ0214-1</strain>
    </source>
</reference>
<dbReference type="AlphaFoldDB" id="A0A2G8S9Q6"/>
<feature type="region of interest" description="Disordered" evidence="1">
    <location>
        <begin position="197"/>
        <end position="222"/>
    </location>
</feature>
<organism evidence="2 3">
    <name type="scientific">Ganoderma sinense ZZ0214-1</name>
    <dbReference type="NCBI Taxonomy" id="1077348"/>
    <lineage>
        <taxon>Eukaryota</taxon>
        <taxon>Fungi</taxon>
        <taxon>Dikarya</taxon>
        <taxon>Basidiomycota</taxon>
        <taxon>Agaricomycotina</taxon>
        <taxon>Agaricomycetes</taxon>
        <taxon>Polyporales</taxon>
        <taxon>Polyporaceae</taxon>
        <taxon>Ganoderma</taxon>
    </lineage>
</organism>
<accession>A0A2G8S9Q6</accession>
<evidence type="ECO:0000313" key="3">
    <source>
        <dbReference type="Proteomes" id="UP000230002"/>
    </source>
</evidence>
<dbReference type="EMBL" id="AYKW01000014">
    <property type="protein sequence ID" value="PIL30492.1"/>
    <property type="molecule type" value="Genomic_DNA"/>
</dbReference>
<feature type="region of interest" description="Disordered" evidence="1">
    <location>
        <begin position="245"/>
        <end position="268"/>
    </location>
</feature>
<keyword evidence="3" id="KW-1185">Reference proteome</keyword>
<dbReference type="Proteomes" id="UP000230002">
    <property type="component" value="Unassembled WGS sequence"/>
</dbReference>
<feature type="compositionally biased region" description="Low complexity" evidence="1">
    <location>
        <begin position="106"/>
        <end position="123"/>
    </location>
</feature>
<feature type="compositionally biased region" description="Low complexity" evidence="1">
    <location>
        <begin position="250"/>
        <end position="268"/>
    </location>
</feature>
<evidence type="ECO:0000256" key="1">
    <source>
        <dbReference type="SAM" id="MobiDB-lite"/>
    </source>
</evidence>
<comment type="caution">
    <text evidence="2">The sequence shown here is derived from an EMBL/GenBank/DDBJ whole genome shotgun (WGS) entry which is preliminary data.</text>
</comment>
<feature type="region of interest" description="Disordered" evidence="1">
    <location>
        <begin position="54"/>
        <end position="152"/>
    </location>
</feature>
<sequence>MPFYPFHTAINSSVFGGSWSTPYGTRFFVPWGDRSLKVPMDALREEYEAWEKLRRERHPEPEPEPEPPKPALLPSLPSGPFDWADDVEQEFFSSPSSSDSDDDSTNDTPSKPSPLLSFPSGSFDWADDVEQELFSSPSSSDSDDGSTDDSDIRLDIDLDIKPDTDLADSPIVDQVVAEGVGAVGTGTTLCTILEEDEEEDVTGEDEAGDFDAIDLSDSGSTSVDDYDATMLADITILADFDLAPMDDSDSTSADDPTPTPLDDPASSTDIPRTAYRILNIDTTGPNLSPSMVECDTTSDIKPDDPAATAKDLFDTMWQLLSSTVGLLNLNTYATVNTAARACAAFLILLATARW</sequence>
<protein>
    <submittedName>
        <fullName evidence="2">Uncharacterized protein</fullName>
    </submittedName>
</protein>
<name>A0A2G8S9Q6_9APHY</name>
<evidence type="ECO:0000313" key="2">
    <source>
        <dbReference type="EMBL" id="PIL30492.1"/>
    </source>
</evidence>